<feature type="domain" description="RING-type" evidence="17">
    <location>
        <begin position="1432"/>
        <end position="1640"/>
    </location>
</feature>
<feature type="domain" description="CCHC-type" evidence="16">
    <location>
        <begin position="1555"/>
        <end position="1568"/>
    </location>
</feature>
<dbReference type="GO" id="GO:0003676">
    <property type="term" value="F:nucleic acid binding"/>
    <property type="evidence" value="ECO:0007669"/>
    <property type="project" value="InterPro"/>
</dbReference>
<comment type="similarity">
    <text evidence="5">Belongs to the RBR family. Ariadne subfamily.</text>
</comment>
<dbReference type="InterPro" id="IPR001841">
    <property type="entry name" value="Znf_RING"/>
</dbReference>
<comment type="cofactor">
    <cofactor evidence="2">
        <name>Zn(2+)</name>
        <dbReference type="ChEBI" id="CHEBI:29105"/>
    </cofactor>
</comment>
<dbReference type="InterPro" id="IPR002867">
    <property type="entry name" value="IBR_dom"/>
</dbReference>
<feature type="domain" description="RING-type" evidence="17">
    <location>
        <begin position="128"/>
        <end position="336"/>
    </location>
</feature>
<evidence type="ECO:0000256" key="13">
    <source>
        <dbReference type="PROSITE-ProRule" id="PRU00047"/>
    </source>
</evidence>
<dbReference type="Pfam" id="PF01485">
    <property type="entry name" value="IBR"/>
    <property type="match status" value="4"/>
</dbReference>
<dbReference type="GO" id="GO:0016567">
    <property type="term" value="P:protein ubiquitination"/>
    <property type="evidence" value="ECO:0007669"/>
    <property type="project" value="InterPro"/>
</dbReference>
<accession>A0A9Q0FUA4</accession>
<evidence type="ECO:0000256" key="3">
    <source>
        <dbReference type="ARBA" id="ARBA00003976"/>
    </source>
</evidence>
<evidence type="ECO:0000313" key="19">
    <source>
        <dbReference type="Proteomes" id="UP001141552"/>
    </source>
</evidence>
<feature type="domain" description="RING-type" evidence="17">
    <location>
        <begin position="898"/>
        <end position="1114"/>
    </location>
</feature>
<dbReference type="EMBL" id="JAKUCV010003768">
    <property type="protein sequence ID" value="KAJ4837687.1"/>
    <property type="molecule type" value="Genomic_DNA"/>
</dbReference>
<reference evidence="18" key="2">
    <citation type="journal article" date="2023" name="Plants (Basel)">
        <title>Annotation of the Turnera subulata (Passifloraceae) Draft Genome Reveals the S-Locus Evolved after the Divergence of Turneroideae from Passifloroideae in a Stepwise Manner.</title>
        <authorList>
            <person name="Henning P.M."/>
            <person name="Roalson E.H."/>
            <person name="Mir W."/>
            <person name="McCubbin A.G."/>
            <person name="Shore J.S."/>
        </authorList>
    </citation>
    <scope>NUCLEOTIDE SEQUENCE</scope>
    <source>
        <strain evidence="18">F60SS</strain>
    </source>
</reference>
<evidence type="ECO:0000256" key="9">
    <source>
        <dbReference type="ARBA" id="ARBA00022737"/>
    </source>
</evidence>
<evidence type="ECO:0000256" key="7">
    <source>
        <dbReference type="ARBA" id="ARBA00022679"/>
    </source>
</evidence>
<evidence type="ECO:0000256" key="11">
    <source>
        <dbReference type="ARBA" id="ARBA00022786"/>
    </source>
</evidence>
<evidence type="ECO:0000256" key="4">
    <source>
        <dbReference type="ARBA" id="ARBA00004906"/>
    </source>
</evidence>
<dbReference type="InterPro" id="IPR001878">
    <property type="entry name" value="Znf_CCHC"/>
</dbReference>
<dbReference type="PROSITE" id="PS50158">
    <property type="entry name" value="ZF_CCHC"/>
    <property type="match status" value="2"/>
</dbReference>
<dbReference type="Gene3D" id="3.30.40.10">
    <property type="entry name" value="Zinc/RING finger domain, C3HC4 (zinc finger)"/>
    <property type="match status" value="3"/>
</dbReference>
<feature type="domain" description="RING-type" evidence="15">
    <location>
        <begin position="902"/>
        <end position="949"/>
    </location>
</feature>
<dbReference type="Pfam" id="PF22605">
    <property type="entry name" value="IBR_2"/>
    <property type="match status" value="1"/>
</dbReference>
<keyword evidence="11" id="KW-0833">Ubl conjugation pathway</keyword>
<feature type="domain" description="RING-type" evidence="15">
    <location>
        <begin position="1436"/>
        <end position="1483"/>
    </location>
</feature>
<keyword evidence="8" id="KW-0479">Metal-binding</keyword>
<dbReference type="EC" id="2.3.2.31" evidence="6"/>
<evidence type="ECO:0000256" key="14">
    <source>
        <dbReference type="SAM" id="MobiDB-lite"/>
    </source>
</evidence>
<keyword evidence="10 13" id="KW-0863">Zinc-finger</keyword>
<dbReference type="PROSITE" id="PS51873">
    <property type="entry name" value="TRIAD"/>
    <property type="match status" value="4"/>
</dbReference>
<dbReference type="InterPro" id="IPR044066">
    <property type="entry name" value="TRIAD_supradom"/>
</dbReference>
<evidence type="ECO:0000256" key="8">
    <source>
        <dbReference type="ARBA" id="ARBA00022723"/>
    </source>
</evidence>
<evidence type="ECO:0000256" key="12">
    <source>
        <dbReference type="ARBA" id="ARBA00022833"/>
    </source>
</evidence>
<dbReference type="SUPFAM" id="SSF57850">
    <property type="entry name" value="RING/U-box"/>
    <property type="match status" value="11"/>
</dbReference>
<keyword evidence="19" id="KW-1185">Reference proteome</keyword>
<dbReference type="Pfam" id="PF21235">
    <property type="entry name" value="UBA_ARI1"/>
    <property type="match status" value="1"/>
</dbReference>
<organism evidence="18 19">
    <name type="scientific">Turnera subulata</name>
    <dbReference type="NCBI Taxonomy" id="218843"/>
    <lineage>
        <taxon>Eukaryota</taxon>
        <taxon>Viridiplantae</taxon>
        <taxon>Streptophyta</taxon>
        <taxon>Embryophyta</taxon>
        <taxon>Tracheophyta</taxon>
        <taxon>Spermatophyta</taxon>
        <taxon>Magnoliopsida</taxon>
        <taxon>eudicotyledons</taxon>
        <taxon>Gunneridae</taxon>
        <taxon>Pentapetalae</taxon>
        <taxon>rosids</taxon>
        <taxon>fabids</taxon>
        <taxon>Malpighiales</taxon>
        <taxon>Passifloraceae</taxon>
        <taxon>Turnera</taxon>
    </lineage>
</organism>
<sequence>MSSLKNVHENYSDDDDYNYNDGALLYYSSNGSDDDYVDEADESQVEEKNYTILRESDIRQLMEADIAALATTVSITKQEASILLRYYNWRVTNVYEAWVADESGVRKKVGLLSLDDTVISNDNGGDRDPITCGICFDTHDLGSTKSAACGHRFCEECWGQYVHAAVDGSAGCLTLKCPQPKCGVAVGEDVIDAVALEEDKKKYYHYLVRSYVEDNKTRKWCPAPDCDCAVDFEAGDDSFDVTCLCSHTFCWNCCEEKHRPIDCATVTKWNLKNSSESENLTWKKAYTKSCPKCNRSIEKWEGCMHMTCGEPCKYQFCWLCLGDWKEHRVRGCNSYVMLEQEKEADALKNDLLRYQHYFDRWAANEKSRQIAFGDLQKVLDTSSANTAGCSVITGLAQPGSSELNFLAEAWKQIVECRRVLKWTYAYGYYLSDIQVTKKEFFEYLQGQAEMSLERLHDCAEKEIPASIETGEREEFYEVKQKLITLTKAAKTFFENLVRALENGLADVTSQARSSLDEEAKDRPSKYTRITRYGTAGDRRVPPRAYLPPAAALRQNLLLQARNATLPVQHNTPQGTTTSLPVQHNTPQATTTSLPAQLNTPQGIWSCEFCAHPNPQSAEYCEEDKKKYYHYLVRSYVEDNKTRKWCPAPDCDCAVDFEAGDDSFDVTCLCSHTFCWNCCEEKHRPIDCDTKAYTKSCPKCNRSIEKAEGCMHMTCGEPCGYEFCWLCRGDWEKHDNRGCNSYTGRKGEEKANNGLADVTAQARSSMDKEAKDRPSKYTRITSDDHGDFNDDKGFTDEEVHVAEDSLQEKEEDAVDFYTMRQNNYKFLKEADIRQRIEDRIKELSFILCISESEASILLCHYNWSVGNVHDAWFADESGVRTKVGLLENPAPVDRYSITSGSSCGICFDEFPRDKLSSASCGHLFCNTCWSVYVKTSIDNDGLGCLKLRCPDPSCGCALDQEMLDSLLSEEDRKRYRKCLVRSYVENSKKRQWCPGADCEYAVEFAGEDINFDVTCRCFTTFCWSCSQEGHRPVDCETVKKWILKNNAESENVKYIVEYCKPCPNCRKPIEKADGCMMMQCTQCDQLFCWFCLKRWHHTNCNQYRVDDAGEVEKKENAKLSVQKYVHYFERWDANRKSKEKALKDCRGMMEEKFESLSHILGLPEAYFDFITKAWLQVADCRRDLEWSYAYGYYLSDEEKAKKNFFEYLQGDAESGLEKLHQCLERELLDVIGRKDLSLFIFNRYRTKLVGLTNVTANYFEKLSSGLAISVPITIRSLPKHAGCVLAYRIPICLKKRNIIMDYYNNSSDEEGESYFSDNENTNSYQEKEDDDGEVDGVENSLQESEEDKDFYMMRQNNYKFLKEEDIRQRMEDGIKELSTTLCLSKSEASILLRHYNWSVSNVHDAWFADESGVREKVGLLENPATPASNKVEDTHSCGICFDEFPWDKLSSASCGHLYCHPCWSSYVKTSIDNDGLGCLKLRCPEPSCVVAVSQDMLESLVSEEDRKKYTRYLVTSYVEKSKKRKWCPGTGCEYAVEFCGEDINFDVTCRCFTTFCWSCNQEGHRPVDCETVKKWILKNSAESENVKYILAYCKPCPNCRKPIEKNGGCILMYCLKCEHSFCWICLAPTRNHNIMNCNRYDKANVPNPKANVPNPKANVPNPREQEAKYAKRSLEKYTHYFERWDANRRSKEKALQDCQRVTGEKFESFSSRLGLSETYFDFITKAWLPVVDCRRVLEWSYAYGYYLDEDEKAKIQFLEYLQGEALSGLEKLHHCVESELFDVIDNEDLSSVDFAGFRTKVVGLTNVTANYFEK</sequence>
<name>A0A9Q0FUA4_9ROSI</name>
<dbReference type="SMART" id="SM00184">
    <property type="entry name" value="RING"/>
    <property type="match status" value="6"/>
</dbReference>
<gene>
    <name evidence="18" type="ORF">Tsubulata_013497</name>
</gene>
<dbReference type="GO" id="GO:0008270">
    <property type="term" value="F:zinc ion binding"/>
    <property type="evidence" value="ECO:0007669"/>
    <property type="project" value="UniProtKB-KW"/>
</dbReference>
<comment type="catalytic activity">
    <reaction evidence="1">
        <text>[E2 ubiquitin-conjugating enzyme]-S-ubiquitinyl-L-cysteine + [acceptor protein]-L-lysine = [E2 ubiquitin-conjugating enzyme]-L-cysteine + [acceptor protein]-N(6)-ubiquitinyl-L-lysine.</text>
        <dbReference type="EC" id="2.3.2.31"/>
    </reaction>
</comment>
<dbReference type="InterPro" id="IPR031127">
    <property type="entry name" value="E3_UB_ligase_RBR"/>
</dbReference>
<protein>
    <recommendedName>
        <fullName evidence="6">RBR-type E3 ubiquitin transferase</fullName>
        <ecNumber evidence="6">2.3.2.31</ecNumber>
    </recommendedName>
</protein>
<feature type="domain" description="RING-type" evidence="15">
    <location>
        <begin position="132"/>
        <end position="181"/>
    </location>
</feature>
<dbReference type="Gene3D" id="1.20.120.1750">
    <property type="match status" value="4"/>
</dbReference>
<keyword evidence="7" id="KW-0808">Transferase</keyword>
<dbReference type="CDD" id="cd20346">
    <property type="entry name" value="BRcat_RBR_ANKIB1"/>
    <property type="match status" value="4"/>
</dbReference>
<evidence type="ECO:0000256" key="5">
    <source>
        <dbReference type="ARBA" id="ARBA00005884"/>
    </source>
</evidence>
<reference evidence="18" key="1">
    <citation type="submission" date="2022-02" db="EMBL/GenBank/DDBJ databases">
        <authorList>
            <person name="Henning P.M."/>
            <person name="McCubbin A.G."/>
            <person name="Shore J.S."/>
        </authorList>
    </citation>
    <scope>NUCLEOTIDE SEQUENCE</scope>
    <source>
        <strain evidence="18">F60SS</strain>
        <tissue evidence="18">Leaves</tissue>
    </source>
</reference>
<evidence type="ECO:0000313" key="18">
    <source>
        <dbReference type="EMBL" id="KAJ4837687.1"/>
    </source>
</evidence>
<keyword evidence="12" id="KW-0862">Zinc</keyword>
<feature type="non-terminal residue" evidence="18">
    <location>
        <position position="1813"/>
    </location>
</feature>
<dbReference type="Proteomes" id="UP001141552">
    <property type="component" value="Unassembled WGS sequence"/>
</dbReference>
<feature type="region of interest" description="Disordered" evidence="14">
    <location>
        <begin position="570"/>
        <end position="591"/>
    </location>
</feature>
<feature type="region of interest" description="Disordered" evidence="14">
    <location>
        <begin position="1309"/>
        <end position="1344"/>
    </location>
</feature>
<proteinExistence type="inferred from homology"/>
<dbReference type="InterPro" id="IPR048962">
    <property type="entry name" value="ARIH1-like_UBL"/>
</dbReference>
<dbReference type="Pfam" id="PF22191">
    <property type="entry name" value="IBR_1"/>
    <property type="match status" value="3"/>
</dbReference>
<evidence type="ECO:0000256" key="2">
    <source>
        <dbReference type="ARBA" id="ARBA00001947"/>
    </source>
</evidence>
<dbReference type="FunFam" id="1.20.120.1750:FF:000027">
    <property type="entry name" value="RBR-type E3 ubiquitin transferase"/>
    <property type="match status" value="2"/>
</dbReference>
<comment type="function">
    <text evidence="3">Might act as an E3 ubiquitin-protein ligase, or as part of E3 complex, which accepts ubiquitin from specific E2 ubiquitin-conjugating enzymes and then transfers it to substrates.</text>
</comment>
<dbReference type="FunFam" id="3.30.40.10:FF:000019">
    <property type="entry name" value="RBR-type E3 ubiquitin transferase"/>
    <property type="match status" value="3"/>
</dbReference>
<dbReference type="PROSITE" id="PS00518">
    <property type="entry name" value="ZF_RING_1"/>
    <property type="match status" value="1"/>
</dbReference>
<feature type="domain" description="CCHC-type" evidence="16">
    <location>
        <begin position="1021"/>
        <end position="1034"/>
    </location>
</feature>
<dbReference type="InterPro" id="IPR017907">
    <property type="entry name" value="Znf_RING_CS"/>
</dbReference>
<dbReference type="PANTHER" id="PTHR11685">
    <property type="entry name" value="RBR FAMILY RING FINGER AND IBR DOMAIN-CONTAINING"/>
    <property type="match status" value="1"/>
</dbReference>
<dbReference type="PROSITE" id="PS50089">
    <property type="entry name" value="ZF_RING_2"/>
    <property type="match status" value="3"/>
</dbReference>
<comment type="caution">
    <text evidence="18">The sequence shown here is derived from an EMBL/GenBank/DDBJ whole genome shotgun (WGS) entry which is preliminary data.</text>
</comment>
<dbReference type="SMART" id="SM00647">
    <property type="entry name" value="IBR"/>
    <property type="match status" value="8"/>
</dbReference>
<feature type="region of interest" description="Disordered" evidence="14">
    <location>
        <begin position="758"/>
        <end position="781"/>
    </location>
</feature>
<comment type="pathway">
    <text evidence="4">Protein modification; protein ubiquitination.</text>
</comment>
<evidence type="ECO:0000256" key="1">
    <source>
        <dbReference type="ARBA" id="ARBA00001798"/>
    </source>
</evidence>
<dbReference type="OrthoDB" id="811172at2759"/>
<feature type="compositionally biased region" description="Acidic residues" evidence="14">
    <location>
        <begin position="1326"/>
        <end position="1335"/>
    </location>
</feature>
<evidence type="ECO:0000256" key="10">
    <source>
        <dbReference type="ARBA" id="ARBA00022771"/>
    </source>
</evidence>
<evidence type="ECO:0000256" key="6">
    <source>
        <dbReference type="ARBA" id="ARBA00012251"/>
    </source>
</evidence>
<evidence type="ECO:0000259" key="16">
    <source>
        <dbReference type="PROSITE" id="PS50158"/>
    </source>
</evidence>
<dbReference type="InterPro" id="IPR054694">
    <property type="entry name" value="Parkin-like_IBR"/>
</dbReference>
<keyword evidence="9" id="KW-0677">Repeat</keyword>
<dbReference type="GO" id="GO:0061630">
    <property type="term" value="F:ubiquitin protein ligase activity"/>
    <property type="evidence" value="ECO:0007669"/>
    <property type="project" value="UniProtKB-EC"/>
</dbReference>
<dbReference type="SMART" id="SM00343">
    <property type="entry name" value="ZnF_C2HC"/>
    <property type="match status" value="4"/>
</dbReference>
<evidence type="ECO:0000259" key="17">
    <source>
        <dbReference type="PROSITE" id="PS51873"/>
    </source>
</evidence>
<feature type="compositionally biased region" description="Basic and acidic residues" evidence="14">
    <location>
        <begin position="764"/>
        <end position="781"/>
    </location>
</feature>
<dbReference type="InterPro" id="IPR013083">
    <property type="entry name" value="Znf_RING/FYVE/PHD"/>
</dbReference>
<feature type="compositionally biased region" description="Polar residues" evidence="14">
    <location>
        <begin position="1314"/>
        <end position="1323"/>
    </location>
</feature>
<evidence type="ECO:0000259" key="15">
    <source>
        <dbReference type="PROSITE" id="PS50089"/>
    </source>
</evidence>
<feature type="domain" description="RING-type" evidence="17">
    <location>
        <begin position="561"/>
        <end position="742"/>
    </location>
</feature>